<comment type="caution">
    <text evidence="1">The sequence shown here is derived from an EMBL/GenBank/DDBJ whole genome shotgun (WGS) entry which is preliminary data.</text>
</comment>
<name>A0AC61DDM8_9FIRM</name>
<evidence type="ECO:0000313" key="1">
    <source>
        <dbReference type="EMBL" id="PHV70682.1"/>
    </source>
</evidence>
<proteinExistence type="predicted"/>
<organism evidence="1 2">
    <name type="scientific">Sporanaerobium hydrogeniformans</name>
    <dbReference type="NCBI Taxonomy" id="3072179"/>
    <lineage>
        <taxon>Bacteria</taxon>
        <taxon>Bacillati</taxon>
        <taxon>Bacillota</taxon>
        <taxon>Clostridia</taxon>
        <taxon>Lachnospirales</taxon>
        <taxon>Lachnospiraceae</taxon>
        <taxon>Sporanaerobium</taxon>
    </lineage>
</organism>
<protein>
    <submittedName>
        <fullName evidence="1">Uncharacterized protein</fullName>
    </submittedName>
</protein>
<sequence length="238" mass="28006">MATTEMEIQKSIERYKEALLKDINLKLHLTVKEKTYITKLVQWIEDKLIIEAPLDKLNWVLIEAEKKLNMIFISKSGMYGATVRIKRHYRKKDILYYSVQIVSPLVKKQQRKFFRLDILIPLTYRILIDRAEKDKEILNTLPTYQATAVNISTGGMCLVSKEQLHKGNRLYLEFNFMDKPFELMGEVLFLGDPTVSGNFAHRIRFLKMERPIENLLTKLIFEKQRQDLEKANVPLDTI</sequence>
<accession>A0AC61DDM8</accession>
<evidence type="ECO:0000313" key="2">
    <source>
        <dbReference type="Proteomes" id="UP000224460"/>
    </source>
</evidence>
<dbReference type="EMBL" id="PEDL01000008">
    <property type="protein sequence ID" value="PHV70682.1"/>
    <property type="molecule type" value="Genomic_DNA"/>
</dbReference>
<gene>
    <name evidence="1" type="ORF">CS063_09120</name>
</gene>
<keyword evidence="2" id="KW-1185">Reference proteome</keyword>
<reference evidence="1" key="1">
    <citation type="submission" date="2017-10" db="EMBL/GenBank/DDBJ databases">
        <title>Genome sequence of cellulolytic Lachnospiraceae bacterium XHS1971 isolated from hotspring sediment.</title>
        <authorList>
            <person name="Vasudevan G."/>
            <person name="Joshi A.J."/>
            <person name="Hivarkar S."/>
            <person name="Lanjekar V.B."/>
            <person name="Dhakephalkar P.K."/>
            <person name="Dagar S."/>
        </authorList>
    </citation>
    <scope>NUCLEOTIDE SEQUENCE</scope>
    <source>
        <strain evidence="1">XHS1971</strain>
    </source>
</reference>
<dbReference type="Proteomes" id="UP000224460">
    <property type="component" value="Unassembled WGS sequence"/>
</dbReference>